<evidence type="ECO:0000256" key="4">
    <source>
        <dbReference type="ARBA" id="ARBA00022679"/>
    </source>
</evidence>
<dbReference type="Pfam" id="PF04572">
    <property type="entry name" value="Gb3_synth"/>
    <property type="match status" value="1"/>
</dbReference>
<evidence type="ECO:0000256" key="1">
    <source>
        <dbReference type="ARBA" id="ARBA00004323"/>
    </source>
</evidence>
<dbReference type="EMBL" id="CCAG010019480">
    <property type="status" value="NOT_ANNOTATED_CDS"/>
    <property type="molecule type" value="Genomic_DNA"/>
</dbReference>
<keyword evidence="9" id="KW-1185">Reference proteome</keyword>
<reference evidence="8" key="1">
    <citation type="submission" date="2020-05" db="UniProtKB">
        <authorList>
            <consortium name="EnsemblMetazoa"/>
        </authorList>
    </citation>
    <scope>IDENTIFICATION</scope>
    <source>
        <strain evidence="8">Yale</strain>
    </source>
</reference>
<comment type="similarity">
    <text evidence="2">Belongs to the glycosyltransferase 32 family.</text>
</comment>
<dbReference type="InterPro" id="IPR029044">
    <property type="entry name" value="Nucleotide-diphossugar_trans"/>
</dbReference>
<evidence type="ECO:0000313" key="8">
    <source>
        <dbReference type="EnsemblMetazoa" id="GMOY004302-PA"/>
    </source>
</evidence>
<proteinExistence type="inferred from homology"/>
<keyword evidence="5" id="KW-0333">Golgi apparatus</keyword>
<name>A0A1B0FKF9_GLOMM</name>
<accession>A0A1B0FKF9</accession>
<dbReference type="InterPro" id="IPR007652">
    <property type="entry name" value="A1-4-GlycosylTfrase_dom"/>
</dbReference>
<dbReference type="GO" id="GO:0000139">
    <property type="term" value="C:Golgi membrane"/>
    <property type="evidence" value="ECO:0007669"/>
    <property type="project" value="UniProtKB-SubCell"/>
</dbReference>
<dbReference type="STRING" id="37546.A0A1B0FKF9"/>
<dbReference type="InterPro" id="IPR007577">
    <property type="entry name" value="GlycoTrfase_DXD_sugar-bd_CS"/>
</dbReference>
<evidence type="ECO:0000256" key="6">
    <source>
        <dbReference type="ARBA" id="ARBA00023136"/>
    </source>
</evidence>
<dbReference type="PhylomeDB" id="A0A1B0FKF9"/>
<dbReference type="Pfam" id="PF04488">
    <property type="entry name" value="Gly_transf_sug"/>
    <property type="match status" value="2"/>
</dbReference>
<evidence type="ECO:0000256" key="2">
    <source>
        <dbReference type="ARBA" id="ARBA00009003"/>
    </source>
</evidence>
<protein>
    <recommendedName>
        <fullName evidence="7">Alpha 1,4-glycosyltransferase domain-containing protein</fullName>
    </recommendedName>
</protein>
<dbReference type="GO" id="GO:0006688">
    <property type="term" value="P:glycosphingolipid biosynthetic process"/>
    <property type="evidence" value="ECO:0007669"/>
    <property type="project" value="TreeGrafter"/>
</dbReference>
<keyword evidence="6" id="KW-0472">Membrane</keyword>
<organism evidence="8 9">
    <name type="scientific">Glossina morsitans morsitans</name>
    <name type="common">Savannah tsetse fly</name>
    <dbReference type="NCBI Taxonomy" id="37546"/>
    <lineage>
        <taxon>Eukaryota</taxon>
        <taxon>Metazoa</taxon>
        <taxon>Ecdysozoa</taxon>
        <taxon>Arthropoda</taxon>
        <taxon>Hexapoda</taxon>
        <taxon>Insecta</taxon>
        <taxon>Pterygota</taxon>
        <taxon>Neoptera</taxon>
        <taxon>Endopterygota</taxon>
        <taxon>Diptera</taxon>
        <taxon>Brachycera</taxon>
        <taxon>Muscomorpha</taxon>
        <taxon>Hippoboscoidea</taxon>
        <taxon>Glossinidae</taxon>
        <taxon>Glossina</taxon>
    </lineage>
</organism>
<dbReference type="Proteomes" id="UP000092444">
    <property type="component" value="Unassembled WGS sequence"/>
</dbReference>
<evidence type="ECO:0000313" key="9">
    <source>
        <dbReference type="Proteomes" id="UP000092444"/>
    </source>
</evidence>
<evidence type="ECO:0000259" key="7">
    <source>
        <dbReference type="Pfam" id="PF04572"/>
    </source>
</evidence>
<keyword evidence="4" id="KW-0808">Transferase</keyword>
<feature type="domain" description="Alpha 1,4-glycosyltransferase" evidence="7">
    <location>
        <begin position="497"/>
        <end position="624"/>
    </location>
</feature>
<dbReference type="GO" id="GO:0035248">
    <property type="term" value="F:alpha-1,4-N-acetylgalactosaminyltransferase activity"/>
    <property type="evidence" value="ECO:0007669"/>
    <property type="project" value="TreeGrafter"/>
</dbReference>
<dbReference type="Gene3D" id="3.90.550.20">
    <property type="match status" value="2"/>
</dbReference>
<keyword evidence="3" id="KW-0328">Glycosyltransferase</keyword>
<dbReference type="PANTHER" id="PTHR12042:SF21">
    <property type="entry name" value="ALPHA1,4-GALACTOSYLTRANSFERASE 1-RELATED"/>
    <property type="match status" value="1"/>
</dbReference>
<dbReference type="VEuPathDB" id="VectorBase:GMOY004302"/>
<sequence>MCIMSTSKWKAASFVFLLTTMFSIFYNALYKPVGIYFQYAFAVGNESDSEILDDVFKAEILPTKGKSIFFLETSRSYAPLVSAYQKNVINYASLTIRQACAIESAAMHNPNQSVFVLYASQRYKNQANRLLQAVLSYDNVYLRNINLFTFLHGSPIFRWIKNGKIFKSRFLVYHLSDLLRFVTLWRWSGTYMDFDTITLKSVEKLPLNYAGIEREQDGRRKIGAGVLNLAYNALGEQVANLWLNMFNITHSNTIWGASSVETVTNAIRKLCGDRSMCLCIIVIINDFYKPPMHKWIYMNQSQIFGSYEDLEPLDDILKAERQPSPRNSIFFHETSGEWKKLAFPSIYQSVDERINYAHLTFRQACAIESAALHNRKSDIFVLFAASRYMNTALRNGSRFKTLLHYKNVHFRNVHLWSYTLNTPGYTWLKKGELFTSRCLISHISDFLRFITLWRFGGTYLDTDTITLKSLEFLPPNYAGIESKFNVAAGVINFAHDGFGHQLAEKCLIYFLKNYKYDEWNTNGPGVITHIACETCNSTEIRKMPYLKTCKGFHIHDNKLFYAIRYSNWDDFFEPRKTKSVLKQLRQSYVAHFWNKLSADRNFTIGDGCAYDILAQQHCPGVYRAEKGNVLNH</sequence>
<dbReference type="SUPFAM" id="SSF53448">
    <property type="entry name" value="Nucleotide-diphospho-sugar transferases"/>
    <property type="match status" value="2"/>
</dbReference>
<comment type="subcellular location">
    <subcellularLocation>
        <location evidence="1">Golgi apparatus membrane</location>
        <topology evidence="1">Single-pass type II membrane protein</topology>
    </subcellularLocation>
</comment>
<dbReference type="PANTHER" id="PTHR12042">
    <property type="entry name" value="LACTOSYLCERAMIDE 4-ALPHA-GALACTOSYLTRANSFERASE ALPHA- 1,4-GALACTOSYLTRANSFERASE"/>
    <property type="match status" value="1"/>
</dbReference>
<dbReference type="AlphaFoldDB" id="A0A1B0FKF9"/>
<evidence type="ECO:0000256" key="3">
    <source>
        <dbReference type="ARBA" id="ARBA00022676"/>
    </source>
</evidence>
<dbReference type="InterPro" id="IPR051981">
    <property type="entry name" value="Glycosyltransf_32"/>
</dbReference>
<evidence type="ECO:0000256" key="5">
    <source>
        <dbReference type="ARBA" id="ARBA00023034"/>
    </source>
</evidence>
<dbReference type="EnsemblMetazoa" id="GMOY004302-RA">
    <property type="protein sequence ID" value="GMOY004302-PA"/>
    <property type="gene ID" value="GMOY004302"/>
</dbReference>